<dbReference type="RefSeq" id="WP_061915663.1">
    <property type="nucleotide sequence ID" value="NZ_DF967971.1"/>
</dbReference>
<sequence>MSRLFTHWKQWLVLLAFVVLFFLLMDLNNRLGDLSRLNNQLAKIETQVAGLKATESALSTQIIYSTSEAAVNEYARNHGLIREGEKLIVPLGEGTPQSQVNIQPEVTPSPVRNVEVWWALFFGE</sequence>
<dbReference type="Proteomes" id="UP000050514">
    <property type="component" value="Unassembled WGS sequence"/>
</dbReference>
<proteinExistence type="predicted"/>
<organism evidence="2 3">
    <name type="scientific">Bellilinea caldifistulae</name>
    <dbReference type="NCBI Taxonomy" id="360411"/>
    <lineage>
        <taxon>Bacteria</taxon>
        <taxon>Bacillati</taxon>
        <taxon>Chloroflexota</taxon>
        <taxon>Anaerolineae</taxon>
        <taxon>Anaerolineales</taxon>
        <taxon>Anaerolineaceae</taxon>
        <taxon>Bellilinea</taxon>
    </lineage>
</organism>
<feature type="coiled-coil region" evidence="1">
    <location>
        <begin position="27"/>
        <end position="54"/>
    </location>
</feature>
<protein>
    <recommendedName>
        <fullName evidence="4">Septum formation initiator family protein</fullName>
    </recommendedName>
</protein>
<accession>A0A0P6XR89</accession>
<comment type="caution">
    <text evidence="2">The sequence shown here is derived from an EMBL/GenBank/DDBJ whole genome shotgun (WGS) entry which is preliminary data.</text>
</comment>
<reference evidence="2 3" key="1">
    <citation type="submission" date="2015-07" db="EMBL/GenBank/DDBJ databases">
        <title>Draft genome of Bellilinea caldifistulae DSM 17877.</title>
        <authorList>
            <person name="Hemp J."/>
            <person name="Ward L.M."/>
            <person name="Pace L.A."/>
            <person name="Fischer W.W."/>
        </authorList>
    </citation>
    <scope>NUCLEOTIDE SEQUENCE [LARGE SCALE GENOMIC DNA]</scope>
    <source>
        <strain evidence="2 3">GOMI-1</strain>
    </source>
</reference>
<name>A0A0P6XR89_9CHLR</name>
<dbReference type="Pfam" id="PF04977">
    <property type="entry name" value="DivIC"/>
    <property type="match status" value="1"/>
</dbReference>
<keyword evidence="1" id="KW-0175">Coiled coil</keyword>
<dbReference type="OrthoDB" id="166962at2"/>
<evidence type="ECO:0000313" key="2">
    <source>
        <dbReference type="EMBL" id="KPL74863.1"/>
    </source>
</evidence>
<dbReference type="InterPro" id="IPR007060">
    <property type="entry name" value="FtsL/DivIC"/>
</dbReference>
<dbReference type="AlphaFoldDB" id="A0A0P6XR89"/>
<evidence type="ECO:0000256" key="1">
    <source>
        <dbReference type="SAM" id="Coils"/>
    </source>
</evidence>
<keyword evidence="3" id="KW-1185">Reference proteome</keyword>
<dbReference type="EMBL" id="LGHJ01000016">
    <property type="protein sequence ID" value="KPL74863.1"/>
    <property type="molecule type" value="Genomic_DNA"/>
</dbReference>
<evidence type="ECO:0008006" key="4">
    <source>
        <dbReference type="Google" id="ProtNLM"/>
    </source>
</evidence>
<evidence type="ECO:0000313" key="3">
    <source>
        <dbReference type="Proteomes" id="UP000050514"/>
    </source>
</evidence>
<gene>
    <name evidence="2" type="ORF">AC812_10020</name>
</gene>